<dbReference type="Pfam" id="PF00849">
    <property type="entry name" value="PseudoU_synth_2"/>
    <property type="match status" value="1"/>
</dbReference>
<dbReference type="SUPFAM" id="SSF55174">
    <property type="entry name" value="Alpha-L RNA-binding motif"/>
    <property type="match status" value="1"/>
</dbReference>
<dbReference type="InterPro" id="IPR006145">
    <property type="entry name" value="PsdUridine_synth_RsuA/RluA"/>
</dbReference>
<evidence type="ECO:0000256" key="3">
    <source>
        <dbReference type="ARBA" id="ARBA00023235"/>
    </source>
</evidence>
<feature type="domain" description="RNA-binding S4" evidence="6">
    <location>
        <begin position="3"/>
        <end position="67"/>
    </location>
</feature>
<dbReference type="AlphaFoldDB" id="A0A1G5VJ51"/>
<dbReference type="CDD" id="cd00165">
    <property type="entry name" value="S4"/>
    <property type="match status" value="1"/>
</dbReference>
<dbReference type="InterPro" id="IPR020094">
    <property type="entry name" value="TruA/RsuA/RluB/E/F_N"/>
</dbReference>
<dbReference type="GeneID" id="87755722"/>
<evidence type="ECO:0000313" key="8">
    <source>
        <dbReference type="Proteomes" id="UP000199689"/>
    </source>
</evidence>
<dbReference type="PROSITE" id="PS50889">
    <property type="entry name" value="S4"/>
    <property type="match status" value="1"/>
</dbReference>
<name>A0A1G5VJ51_9FIRM</name>
<evidence type="ECO:0000256" key="4">
    <source>
        <dbReference type="PROSITE-ProRule" id="PRU00182"/>
    </source>
</evidence>
<keyword evidence="3 5" id="KW-0413">Isomerase</keyword>
<dbReference type="NCBIfam" id="TIGR00093">
    <property type="entry name" value="pseudouridine synthase"/>
    <property type="match status" value="1"/>
</dbReference>
<dbReference type="Pfam" id="PF01479">
    <property type="entry name" value="S4"/>
    <property type="match status" value="1"/>
</dbReference>
<evidence type="ECO:0000259" key="6">
    <source>
        <dbReference type="SMART" id="SM00363"/>
    </source>
</evidence>
<evidence type="ECO:0000256" key="5">
    <source>
        <dbReference type="RuleBase" id="RU003887"/>
    </source>
</evidence>
<dbReference type="SMART" id="SM00363">
    <property type="entry name" value="S4"/>
    <property type="match status" value="1"/>
</dbReference>
<organism evidence="7 8">
    <name type="scientific">Allisonella histaminiformans</name>
    <dbReference type="NCBI Taxonomy" id="209880"/>
    <lineage>
        <taxon>Bacteria</taxon>
        <taxon>Bacillati</taxon>
        <taxon>Bacillota</taxon>
        <taxon>Negativicutes</taxon>
        <taxon>Veillonellales</taxon>
        <taxon>Veillonellaceae</taxon>
        <taxon>Allisonella</taxon>
    </lineage>
</organism>
<dbReference type="Gene3D" id="3.10.290.10">
    <property type="entry name" value="RNA-binding S4 domain"/>
    <property type="match status" value="1"/>
</dbReference>
<dbReference type="OrthoDB" id="9807213at2"/>
<dbReference type="FunFam" id="3.10.290.10:FF:000003">
    <property type="entry name" value="Pseudouridine synthase"/>
    <property type="match status" value="1"/>
</dbReference>
<reference evidence="7 8" key="1">
    <citation type="submission" date="2016-10" db="EMBL/GenBank/DDBJ databases">
        <authorList>
            <person name="de Groot N.N."/>
        </authorList>
    </citation>
    <scope>NUCLEOTIDE SEQUENCE [LARGE SCALE GENOMIC DNA]</scope>
    <source>
        <strain evidence="7 8">DSM 15230</strain>
    </source>
</reference>
<dbReference type="PANTHER" id="PTHR47683">
    <property type="entry name" value="PSEUDOURIDINE SYNTHASE FAMILY PROTEIN-RELATED"/>
    <property type="match status" value="1"/>
</dbReference>
<dbReference type="GO" id="GO:0005829">
    <property type="term" value="C:cytosol"/>
    <property type="evidence" value="ECO:0007669"/>
    <property type="project" value="UniProtKB-ARBA"/>
</dbReference>
<dbReference type="InterPro" id="IPR002942">
    <property type="entry name" value="S4_RNA-bd"/>
</dbReference>
<dbReference type="STRING" id="209880.SAMN02910343_00689"/>
<dbReference type="FunFam" id="3.30.70.1560:FF:000001">
    <property type="entry name" value="Pseudouridine synthase"/>
    <property type="match status" value="1"/>
</dbReference>
<accession>A0A1G5VJ51</accession>
<gene>
    <name evidence="7" type="ORF">SAMN02910343_00689</name>
</gene>
<dbReference type="PROSITE" id="PS01149">
    <property type="entry name" value="PSI_RSU"/>
    <property type="match status" value="1"/>
</dbReference>
<dbReference type="InterPro" id="IPR018496">
    <property type="entry name" value="PsdUridine_synth_RsuA/RluB_CS"/>
</dbReference>
<evidence type="ECO:0000256" key="1">
    <source>
        <dbReference type="ARBA" id="ARBA00008348"/>
    </source>
</evidence>
<dbReference type="InterPro" id="IPR042092">
    <property type="entry name" value="PsdUridine_s_RsuA/RluB/E/F_cat"/>
</dbReference>
<dbReference type="InterPro" id="IPR050343">
    <property type="entry name" value="RsuA_PseudoU_synthase"/>
</dbReference>
<dbReference type="Proteomes" id="UP000199689">
    <property type="component" value="Unassembled WGS sequence"/>
</dbReference>
<comment type="similarity">
    <text evidence="1 5">Belongs to the pseudouridine synthase RsuA family.</text>
</comment>
<keyword evidence="2 4" id="KW-0694">RNA-binding</keyword>
<dbReference type="InterPro" id="IPR020103">
    <property type="entry name" value="PsdUridine_synth_cat_dom_sf"/>
</dbReference>
<protein>
    <recommendedName>
        <fullName evidence="5">Pseudouridine synthase</fullName>
        <ecNumber evidence="5">5.4.99.-</ecNumber>
    </recommendedName>
</protein>
<dbReference type="Gene3D" id="3.30.70.580">
    <property type="entry name" value="Pseudouridine synthase I, catalytic domain, N-terminal subdomain"/>
    <property type="match status" value="1"/>
</dbReference>
<evidence type="ECO:0000313" key="7">
    <source>
        <dbReference type="EMBL" id="SDA45941.1"/>
    </source>
</evidence>
<dbReference type="Gene3D" id="3.30.70.1560">
    <property type="entry name" value="Alpha-L RNA-binding motif"/>
    <property type="match status" value="1"/>
</dbReference>
<sequence>MKERLQKIISHAGICSRRKAEELIKGGKVTVNGVRVTELGSEADVRKDKIVVLGEPIRPERLRYFLLNKPDRVITSVSDPQGRRTVMQYFPSVQERIFPVGRLDYHSEGLLIMTNDGELDNILTHPSHQVQKVYDVTVRGKFSDALAAKMSKGVKLKDGTRTAPCEVEVLSYEKDRNRTHIRMTLHEGKNREIRRMMEAFHYPVFKLERIQYSFLTLDGVARGESRRLTHEEVKKLYELHG</sequence>
<dbReference type="CDD" id="cd02870">
    <property type="entry name" value="PseudoU_synth_RsuA_like"/>
    <property type="match status" value="1"/>
</dbReference>
<dbReference type="InterPro" id="IPR036986">
    <property type="entry name" value="S4_RNA-bd_sf"/>
</dbReference>
<dbReference type="SUPFAM" id="SSF55120">
    <property type="entry name" value="Pseudouridine synthase"/>
    <property type="match status" value="1"/>
</dbReference>
<keyword evidence="8" id="KW-1185">Reference proteome</keyword>
<dbReference type="GO" id="GO:0000455">
    <property type="term" value="P:enzyme-directed rRNA pseudouridine synthesis"/>
    <property type="evidence" value="ECO:0007669"/>
    <property type="project" value="UniProtKB-ARBA"/>
</dbReference>
<evidence type="ECO:0000256" key="2">
    <source>
        <dbReference type="ARBA" id="ARBA00022884"/>
    </source>
</evidence>
<dbReference type="InterPro" id="IPR000748">
    <property type="entry name" value="PsdUridine_synth_RsuA/RluB/E/F"/>
</dbReference>
<proteinExistence type="inferred from homology"/>
<dbReference type="EC" id="5.4.99.-" evidence="5"/>
<dbReference type="RefSeq" id="WP_091363882.1">
    <property type="nucleotide sequence ID" value="NZ_CAUWGZ010000002.1"/>
</dbReference>
<dbReference type="GO" id="GO:0003723">
    <property type="term" value="F:RNA binding"/>
    <property type="evidence" value="ECO:0007669"/>
    <property type="project" value="UniProtKB-KW"/>
</dbReference>
<dbReference type="GO" id="GO:0120159">
    <property type="term" value="F:rRNA pseudouridine synthase activity"/>
    <property type="evidence" value="ECO:0007669"/>
    <property type="project" value="UniProtKB-ARBA"/>
</dbReference>
<dbReference type="EMBL" id="FMXA01000007">
    <property type="protein sequence ID" value="SDA45941.1"/>
    <property type="molecule type" value="Genomic_DNA"/>
</dbReference>
<dbReference type="PANTHER" id="PTHR47683:SF2">
    <property type="entry name" value="RNA-BINDING S4 DOMAIN-CONTAINING PROTEIN"/>
    <property type="match status" value="1"/>
</dbReference>